<dbReference type="InterPro" id="IPR016162">
    <property type="entry name" value="Ald_DH_N"/>
</dbReference>
<dbReference type="Gene3D" id="3.40.605.10">
    <property type="entry name" value="Aldehyde Dehydrogenase, Chain A, domain 1"/>
    <property type="match status" value="1"/>
</dbReference>
<organism evidence="3">
    <name type="scientific">Proboscia inermis</name>
    <dbReference type="NCBI Taxonomy" id="420281"/>
    <lineage>
        <taxon>Eukaryota</taxon>
        <taxon>Sar</taxon>
        <taxon>Stramenopiles</taxon>
        <taxon>Ochrophyta</taxon>
        <taxon>Bacillariophyta</taxon>
        <taxon>Coscinodiscophyceae</taxon>
        <taxon>Rhizosoleniophycidae</taxon>
        <taxon>Rhizosoleniales</taxon>
        <taxon>Rhizosoleniaceae</taxon>
        <taxon>Proboscia</taxon>
    </lineage>
</organism>
<dbReference type="EMBL" id="HBEL01007008">
    <property type="protein sequence ID" value="CAD8407236.1"/>
    <property type="molecule type" value="Transcribed_RNA"/>
</dbReference>
<dbReference type="SUPFAM" id="SSF53720">
    <property type="entry name" value="ALDH-like"/>
    <property type="match status" value="1"/>
</dbReference>
<dbReference type="InterPro" id="IPR016161">
    <property type="entry name" value="Ald_DH/histidinol_DH"/>
</dbReference>
<dbReference type="PANTHER" id="PTHR43353">
    <property type="entry name" value="SUCCINATE-SEMIALDEHYDE DEHYDROGENASE, MITOCHONDRIAL"/>
    <property type="match status" value="1"/>
</dbReference>
<dbReference type="PANTHER" id="PTHR43353:SF5">
    <property type="entry name" value="SUCCINATE-SEMIALDEHYDE DEHYDROGENASE, MITOCHONDRIAL"/>
    <property type="match status" value="1"/>
</dbReference>
<dbReference type="Pfam" id="PF00171">
    <property type="entry name" value="Aldedh"/>
    <property type="match status" value="1"/>
</dbReference>
<dbReference type="InterPro" id="IPR015590">
    <property type="entry name" value="Aldehyde_DH_dom"/>
</dbReference>
<dbReference type="GO" id="GO:0004777">
    <property type="term" value="F:succinate-semialdehyde dehydrogenase (NAD+) activity"/>
    <property type="evidence" value="ECO:0007669"/>
    <property type="project" value="TreeGrafter"/>
</dbReference>
<gene>
    <name evidence="3" type="ORF">PINE0816_LOCUS3353</name>
</gene>
<dbReference type="GO" id="GO:0009450">
    <property type="term" value="P:gamma-aminobutyric acid catabolic process"/>
    <property type="evidence" value="ECO:0007669"/>
    <property type="project" value="TreeGrafter"/>
</dbReference>
<reference evidence="3" key="1">
    <citation type="submission" date="2021-01" db="EMBL/GenBank/DDBJ databases">
        <authorList>
            <person name="Corre E."/>
            <person name="Pelletier E."/>
            <person name="Niang G."/>
            <person name="Scheremetjew M."/>
            <person name="Finn R."/>
            <person name="Kale V."/>
            <person name="Holt S."/>
            <person name="Cochrane G."/>
            <person name="Meng A."/>
            <person name="Brown T."/>
            <person name="Cohen L."/>
        </authorList>
    </citation>
    <scope>NUCLEOTIDE SEQUENCE</scope>
    <source>
        <strain evidence="3">CCAP1064/1</strain>
    </source>
</reference>
<dbReference type="InterPro" id="IPR050740">
    <property type="entry name" value="Aldehyde_DH_Superfamily"/>
</dbReference>
<name>A0A7S0BY71_9STRA</name>
<sequence length="127" mass="13255">MTLESGKPLVESRGEIRYASSFLDFYSGEALRPTGAGGGQIIPTPFEDPASGEARGSIFVKKMGVGVCGMITPWNFPTAMITRKVGPALAAGCTAVVKPSELTPLSAIAAWNLGRRAGIPPGVFELM</sequence>
<feature type="domain" description="Aldehyde dehydrogenase" evidence="2">
    <location>
        <begin position="1"/>
        <end position="126"/>
    </location>
</feature>
<evidence type="ECO:0000259" key="2">
    <source>
        <dbReference type="Pfam" id="PF00171"/>
    </source>
</evidence>
<evidence type="ECO:0000256" key="1">
    <source>
        <dbReference type="ARBA" id="ARBA00023002"/>
    </source>
</evidence>
<proteinExistence type="predicted"/>
<dbReference type="AlphaFoldDB" id="A0A7S0BY71"/>
<protein>
    <recommendedName>
        <fullName evidence="2">Aldehyde dehydrogenase domain-containing protein</fullName>
    </recommendedName>
</protein>
<evidence type="ECO:0000313" key="3">
    <source>
        <dbReference type="EMBL" id="CAD8407236.1"/>
    </source>
</evidence>
<accession>A0A7S0BY71</accession>
<keyword evidence="1" id="KW-0560">Oxidoreductase</keyword>